<dbReference type="Gene3D" id="3.40.720.10">
    <property type="entry name" value="Alkaline Phosphatase, subunit A"/>
    <property type="match status" value="2"/>
</dbReference>
<evidence type="ECO:0000313" key="2">
    <source>
        <dbReference type="EMBL" id="ROT62607.1"/>
    </source>
</evidence>
<name>A0A3R7LRP1_PENVA</name>
<keyword evidence="3" id="KW-1185">Reference proteome</keyword>
<dbReference type="EMBL" id="QCYY01003602">
    <property type="protein sequence ID" value="ROT62607.1"/>
    <property type="molecule type" value="Genomic_DNA"/>
</dbReference>
<proteinExistence type="predicted"/>
<sequence>MPRRPAVLLAVVCVCVGVWGSISTQKPPPLIVILLDGVRWDYVNIHRGNGLPGFERFFSQGAAAEYVNPAFPTNSFPNWHTIVTGLYPESHGIIGNYIYDREASKVFSIDDLEGAKDPAWWSDAEPFWITATKGGLQSALFLWSRCDVPWDGGVLPRHCDPFRFAAPNTDNMVQNFRQAVDMIQNQGYSLAMVYDGIIDTQGHYFGPASSEVAAAVRDTDAALQQLWKDLSDRDMIDNRPRDGLDGQGRCGELDVVPCLEESQVEKVVEYGGYINVPTKSWLCDGVMESLRRCPTVGENVNVFLKKDVPEPLHYKAHRLILEIVVIAKEGYMIRPPQTAYSVPESAGSYEGNHGLDNTNGRNPDMRAVLYAVGPYFAPGVRAGVVEQVDVYNLLCRSVQLQCHANNGTLAHVEAFFRPGVPLQSSAMSRGGIPLAALMAIVSALLLL</sequence>
<organism evidence="2 3">
    <name type="scientific">Penaeus vannamei</name>
    <name type="common">Whiteleg shrimp</name>
    <name type="synonym">Litopenaeus vannamei</name>
    <dbReference type="NCBI Taxonomy" id="6689"/>
    <lineage>
        <taxon>Eukaryota</taxon>
        <taxon>Metazoa</taxon>
        <taxon>Ecdysozoa</taxon>
        <taxon>Arthropoda</taxon>
        <taxon>Crustacea</taxon>
        <taxon>Multicrustacea</taxon>
        <taxon>Malacostraca</taxon>
        <taxon>Eumalacostraca</taxon>
        <taxon>Eucarida</taxon>
        <taxon>Decapoda</taxon>
        <taxon>Dendrobranchiata</taxon>
        <taxon>Penaeoidea</taxon>
        <taxon>Penaeidae</taxon>
        <taxon>Penaeus</taxon>
    </lineage>
</organism>
<keyword evidence="1" id="KW-0732">Signal</keyword>
<dbReference type="AlphaFoldDB" id="A0A3R7LRP1"/>
<dbReference type="SUPFAM" id="SSF53649">
    <property type="entry name" value="Alkaline phosphatase-like"/>
    <property type="match status" value="1"/>
</dbReference>
<reference evidence="2 3" key="2">
    <citation type="submission" date="2019-01" db="EMBL/GenBank/DDBJ databases">
        <title>The decoding of complex shrimp genome reveals the adaptation for benthos swimmer, frequently molting mechanism and breeding impact on genome.</title>
        <authorList>
            <person name="Sun Y."/>
            <person name="Gao Y."/>
            <person name="Yu Y."/>
        </authorList>
    </citation>
    <scope>NUCLEOTIDE SEQUENCE [LARGE SCALE GENOMIC DNA]</scope>
    <source>
        <tissue evidence="2">Muscle</tissue>
    </source>
</reference>
<dbReference type="PANTHER" id="PTHR10151:SF120">
    <property type="entry name" value="BIS(5'-ADENOSYL)-TRIPHOSPHATASE"/>
    <property type="match status" value="1"/>
</dbReference>
<dbReference type="InterPro" id="IPR002591">
    <property type="entry name" value="Phosphodiest/P_Trfase"/>
</dbReference>
<protein>
    <recommendedName>
        <fullName evidence="4">Ectonucleotide pyrophosphatase/phosphodiesterase family member 6</fullName>
    </recommendedName>
</protein>
<feature type="signal peptide" evidence="1">
    <location>
        <begin position="1"/>
        <end position="20"/>
    </location>
</feature>
<dbReference type="STRING" id="6689.A0A3R7LRP1"/>
<dbReference type="GO" id="GO:0016787">
    <property type="term" value="F:hydrolase activity"/>
    <property type="evidence" value="ECO:0007669"/>
    <property type="project" value="UniProtKB-ARBA"/>
</dbReference>
<feature type="chain" id="PRO_5018670861" description="Ectonucleotide pyrophosphatase/phosphodiesterase family member 6" evidence="1">
    <location>
        <begin position="21"/>
        <end position="447"/>
    </location>
</feature>
<gene>
    <name evidence="2" type="ORF">C7M84_019544</name>
</gene>
<dbReference type="Proteomes" id="UP000283509">
    <property type="component" value="Unassembled WGS sequence"/>
</dbReference>
<comment type="caution">
    <text evidence="2">The sequence shown here is derived from an EMBL/GenBank/DDBJ whole genome shotgun (WGS) entry which is preliminary data.</text>
</comment>
<dbReference type="CDD" id="cd16018">
    <property type="entry name" value="Enpp"/>
    <property type="match status" value="1"/>
</dbReference>
<evidence type="ECO:0000313" key="3">
    <source>
        <dbReference type="Proteomes" id="UP000283509"/>
    </source>
</evidence>
<accession>A0A3R7LRP1</accession>
<dbReference type="InterPro" id="IPR017850">
    <property type="entry name" value="Alkaline_phosphatase_core_sf"/>
</dbReference>
<reference evidence="2 3" key="1">
    <citation type="submission" date="2018-04" db="EMBL/GenBank/DDBJ databases">
        <authorList>
            <person name="Zhang X."/>
            <person name="Yuan J."/>
            <person name="Li F."/>
            <person name="Xiang J."/>
        </authorList>
    </citation>
    <scope>NUCLEOTIDE SEQUENCE [LARGE SCALE GENOMIC DNA]</scope>
    <source>
        <tissue evidence="2">Muscle</tissue>
    </source>
</reference>
<dbReference type="Pfam" id="PF01663">
    <property type="entry name" value="Phosphodiest"/>
    <property type="match status" value="1"/>
</dbReference>
<dbReference type="OrthoDB" id="415411at2759"/>
<dbReference type="PANTHER" id="PTHR10151">
    <property type="entry name" value="ECTONUCLEOTIDE PYROPHOSPHATASE/PHOSPHODIESTERASE"/>
    <property type="match status" value="1"/>
</dbReference>
<evidence type="ECO:0000256" key="1">
    <source>
        <dbReference type="SAM" id="SignalP"/>
    </source>
</evidence>
<evidence type="ECO:0008006" key="4">
    <source>
        <dbReference type="Google" id="ProtNLM"/>
    </source>
</evidence>